<dbReference type="AlphaFoldDB" id="A0A0A1Z6D1"/>
<dbReference type="EMBL" id="ASGY01000056">
    <property type="protein sequence ID" value="KGE68601.1"/>
    <property type="molecule type" value="Genomic_DNA"/>
</dbReference>
<dbReference type="Pfam" id="PF10976">
    <property type="entry name" value="DUF2790"/>
    <property type="match status" value="1"/>
</dbReference>
<dbReference type="RefSeq" id="WP_038844331.1">
    <property type="nucleotide sequence ID" value="NZ_ASGY01000056.1"/>
</dbReference>
<accession>A0A0A1Z6D1</accession>
<name>A0A0A1Z6D1_PSEFL</name>
<sequence length="76" mass="7965">MKMLAALSLAFVFNNAFAAPAIESAQTGVPLDVAKTISVTDTSQVCGVVPVEWVYDDSQGVRHIASYLVMGSGCTN</sequence>
<dbReference type="OrthoDB" id="6903763at2"/>
<organism evidence="2 3">
    <name type="scientific">Pseudomonas fluorescens LMG 5329</name>
    <dbReference type="NCBI Taxonomy" id="1324332"/>
    <lineage>
        <taxon>Bacteria</taxon>
        <taxon>Pseudomonadati</taxon>
        <taxon>Pseudomonadota</taxon>
        <taxon>Gammaproteobacteria</taxon>
        <taxon>Pseudomonadales</taxon>
        <taxon>Pseudomonadaceae</taxon>
        <taxon>Pseudomonas</taxon>
    </lineage>
</organism>
<protein>
    <recommendedName>
        <fullName evidence="4">DUF2790 domain-containing protein</fullName>
    </recommendedName>
</protein>
<reference evidence="2 3" key="1">
    <citation type="journal article" date="2013" name="Genome Announc.">
        <title>Draft Genome Sequence of Pseudomonas fluorescens LMG 5329, a White Line-Inducing Principle-Producing Bioindicator for the Mushroom Pathogen Pseudomonas tolaasii.</title>
        <authorList>
            <person name="Ghequire M.G."/>
            <person name="Rokni-Zadeh H."/>
            <person name="Zarrineh P."/>
            <person name="De Mot R."/>
        </authorList>
    </citation>
    <scope>NUCLEOTIDE SEQUENCE [LARGE SCALE GENOMIC DNA]</scope>
    <source>
        <strain evidence="2 3">LMG 5329</strain>
    </source>
</reference>
<keyword evidence="1" id="KW-0732">Signal</keyword>
<evidence type="ECO:0000256" key="1">
    <source>
        <dbReference type="SAM" id="SignalP"/>
    </source>
</evidence>
<gene>
    <name evidence="2" type="ORF">K814_0107445</name>
</gene>
<comment type="caution">
    <text evidence="2">The sequence shown here is derived from an EMBL/GenBank/DDBJ whole genome shotgun (WGS) entry which is preliminary data.</text>
</comment>
<dbReference type="Proteomes" id="UP000030060">
    <property type="component" value="Unassembled WGS sequence"/>
</dbReference>
<evidence type="ECO:0000313" key="2">
    <source>
        <dbReference type="EMBL" id="KGE68601.1"/>
    </source>
</evidence>
<feature type="chain" id="PRO_5001985636" description="DUF2790 domain-containing protein" evidence="1">
    <location>
        <begin position="19"/>
        <end position="76"/>
    </location>
</feature>
<feature type="signal peptide" evidence="1">
    <location>
        <begin position="1"/>
        <end position="18"/>
    </location>
</feature>
<dbReference type="InterPro" id="IPR021245">
    <property type="entry name" value="DUF2790"/>
</dbReference>
<dbReference type="Gene3D" id="2.30.140.50">
    <property type="entry name" value="Protein of unknown function DUF2790"/>
    <property type="match status" value="1"/>
</dbReference>
<proteinExistence type="predicted"/>
<evidence type="ECO:0000313" key="3">
    <source>
        <dbReference type="Proteomes" id="UP000030060"/>
    </source>
</evidence>
<evidence type="ECO:0008006" key="4">
    <source>
        <dbReference type="Google" id="ProtNLM"/>
    </source>
</evidence>